<name>A0AAD4KHL6_9EURO</name>
<evidence type="ECO:0000256" key="5">
    <source>
        <dbReference type="ARBA" id="ARBA00023002"/>
    </source>
</evidence>
<dbReference type="PANTHER" id="PTHR46300">
    <property type="entry name" value="P450, PUTATIVE (EUROFUNG)-RELATED-RELATED"/>
    <property type="match status" value="1"/>
</dbReference>
<comment type="cofactor">
    <cofactor evidence="1 8">
        <name>heme</name>
        <dbReference type="ChEBI" id="CHEBI:30413"/>
    </cofactor>
</comment>
<dbReference type="GO" id="GO:0016705">
    <property type="term" value="F:oxidoreductase activity, acting on paired donors, with incorporation or reduction of molecular oxygen"/>
    <property type="evidence" value="ECO:0007669"/>
    <property type="project" value="InterPro"/>
</dbReference>
<dbReference type="AlphaFoldDB" id="A0AAD4KHL6"/>
<dbReference type="RefSeq" id="XP_046065958.1">
    <property type="nucleotide sequence ID" value="XM_046221296.1"/>
</dbReference>
<evidence type="ECO:0000256" key="7">
    <source>
        <dbReference type="ARBA" id="ARBA00023033"/>
    </source>
</evidence>
<dbReference type="GO" id="GO:0005506">
    <property type="term" value="F:iron ion binding"/>
    <property type="evidence" value="ECO:0007669"/>
    <property type="project" value="InterPro"/>
</dbReference>
<gene>
    <name evidence="10" type="ORF">BGW36DRAFT_433606</name>
</gene>
<organism evidence="10 11">
    <name type="scientific">Talaromyces proteolyticus</name>
    <dbReference type="NCBI Taxonomy" id="1131652"/>
    <lineage>
        <taxon>Eukaryota</taxon>
        <taxon>Fungi</taxon>
        <taxon>Dikarya</taxon>
        <taxon>Ascomycota</taxon>
        <taxon>Pezizomycotina</taxon>
        <taxon>Eurotiomycetes</taxon>
        <taxon>Eurotiomycetidae</taxon>
        <taxon>Eurotiales</taxon>
        <taxon>Trichocomaceae</taxon>
        <taxon>Talaromyces</taxon>
        <taxon>Talaromyces sect. Bacilispori</taxon>
    </lineage>
</organism>
<keyword evidence="3 8" id="KW-0349">Heme</keyword>
<dbReference type="SUPFAM" id="SSF48264">
    <property type="entry name" value="Cytochrome P450"/>
    <property type="match status" value="1"/>
</dbReference>
<comment type="caution">
    <text evidence="10">The sequence shown here is derived from an EMBL/GenBank/DDBJ whole genome shotgun (WGS) entry which is preliminary data.</text>
</comment>
<evidence type="ECO:0000256" key="3">
    <source>
        <dbReference type="ARBA" id="ARBA00022617"/>
    </source>
</evidence>
<dbReference type="InterPro" id="IPR001128">
    <property type="entry name" value="Cyt_P450"/>
</dbReference>
<keyword evidence="4 8" id="KW-0479">Metal-binding</keyword>
<evidence type="ECO:0000256" key="6">
    <source>
        <dbReference type="ARBA" id="ARBA00023004"/>
    </source>
</evidence>
<dbReference type="PRINTS" id="PR00463">
    <property type="entry name" value="EP450I"/>
</dbReference>
<protein>
    <submittedName>
        <fullName evidence="10">Cytochrome P450</fullName>
    </submittedName>
</protein>
<dbReference type="Gene3D" id="1.10.630.10">
    <property type="entry name" value="Cytochrome P450"/>
    <property type="match status" value="1"/>
</dbReference>
<comment type="similarity">
    <text evidence="2 9">Belongs to the cytochrome P450 family.</text>
</comment>
<evidence type="ECO:0000313" key="11">
    <source>
        <dbReference type="Proteomes" id="UP001201262"/>
    </source>
</evidence>
<keyword evidence="5 9" id="KW-0560">Oxidoreductase</keyword>
<dbReference type="Proteomes" id="UP001201262">
    <property type="component" value="Unassembled WGS sequence"/>
</dbReference>
<dbReference type="EMBL" id="JAJTJA010000015">
    <property type="protein sequence ID" value="KAH8689604.1"/>
    <property type="molecule type" value="Genomic_DNA"/>
</dbReference>
<keyword evidence="11" id="KW-1185">Reference proteome</keyword>
<dbReference type="InterPro" id="IPR050364">
    <property type="entry name" value="Cytochrome_P450_fung"/>
</dbReference>
<dbReference type="GO" id="GO:0020037">
    <property type="term" value="F:heme binding"/>
    <property type="evidence" value="ECO:0007669"/>
    <property type="project" value="InterPro"/>
</dbReference>
<dbReference type="PROSITE" id="PS00086">
    <property type="entry name" value="CYTOCHROME_P450"/>
    <property type="match status" value="1"/>
</dbReference>
<evidence type="ECO:0000256" key="2">
    <source>
        <dbReference type="ARBA" id="ARBA00010617"/>
    </source>
</evidence>
<evidence type="ECO:0000256" key="4">
    <source>
        <dbReference type="ARBA" id="ARBA00022723"/>
    </source>
</evidence>
<keyword evidence="7 9" id="KW-0503">Monooxygenase</keyword>
<sequence>MASGKANRHTPLNYWETGFSALKMTTLPNALTDFDNSKDRDKLPYIEAIIQEAHRWYPVRPMGFPHTTTDEDMCGGYRIPRGSILMPNVWAFTHGQMVYHDPMHFTPERFLNTEKLSVEPDLTSMLFGWGRRACPGRLVAESAMYLTIALFLKIFDIRKPVENGREINPVVNIKPGVVVHPEPFQIVIETRSPKHRALLSTYADQFNWDQSDSVKNKGNGELRYILEP</sequence>
<feature type="binding site" description="axial binding residue" evidence="8">
    <location>
        <position position="134"/>
    </location>
    <ligand>
        <name>heme</name>
        <dbReference type="ChEBI" id="CHEBI:30413"/>
    </ligand>
    <ligandPart>
        <name>Fe</name>
        <dbReference type="ChEBI" id="CHEBI:18248"/>
    </ligandPart>
</feature>
<dbReference type="InterPro" id="IPR036396">
    <property type="entry name" value="Cyt_P450_sf"/>
</dbReference>
<reference evidence="10" key="1">
    <citation type="submission" date="2021-12" db="EMBL/GenBank/DDBJ databases">
        <title>Convergent genome expansion in fungi linked to evolution of root-endophyte symbiosis.</title>
        <authorList>
            <consortium name="DOE Joint Genome Institute"/>
            <person name="Ke Y.-H."/>
            <person name="Bonito G."/>
            <person name="Liao H.-L."/>
            <person name="Looney B."/>
            <person name="Rojas-Flechas A."/>
            <person name="Nash J."/>
            <person name="Hameed K."/>
            <person name="Schadt C."/>
            <person name="Martin F."/>
            <person name="Crous P.W."/>
            <person name="Miettinen O."/>
            <person name="Magnuson J.K."/>
            <person name="Labbe J."/>
            <person name="Jacobson D."/>
            <person name="Doktycz M.J."/>
            <person name="Veneault-Fourrey C."/>
            <person name="Kuo A."/>
            <person name="Mondo S."/>
            <person name="Calhoun S."/>
            <person name="Riley R."/>
            <person name="Ohm R."/>
            <person name="LaButti K."/>
            <person name="Andreopoulos B."/>
            <person name="Pangilinan J."/>
            <person name="Nolan M."/>
            <person name="Tritt A."/>
            <person name="Clum A."/>
            <person name="Lipzen A."/>
            <person name="Daum C."/>
            <person name="Barry K."/>
            <person name="Grigoriev I.V."/>
            <person name="Vilgalys R."/>
        </authorList>
    </citation>
    <scope>NUCLEOTIDE SEQUENCE</scope>
    <source>
        <strain evidence="10">PMI_201</strain>
    </source>
</reference>
<dbReference type="Pfam" id="PF00067">
    <property type="entry name" value="p450"/>
    <property type="match status" value="1"/>
</dbReference>
<evidence type="ECO:0000256" key="8">
    <source>
        <dbReference type="PIRSR" id="PIRSR602401-1"/>
    </source>
</evidence>
<proteinExistence type="inferred from homology"/>
<evidence type="ECO:0000256" key="9">
    <source>
        <dbReference type="RuleBase" id="RU000461"/>
    </source>
</evidence>
<dbReference type="GO" id="GO:0004497">
    <property type="term" value="F:monooxygenase activity"/>
    <property type="evidence" value="ECO:0007669"/>
    <property type="project" value="UniProtKB-KW"/>
</dbReference>
<dbReference type="InterPro" id="IPR017972">
    <property type="entry name" value="Cyt_P450_CS"/>
</dbReference>
<accession>A0AAD4KHL6</accession>
<evidence type="ECO:0000313" key="10">
    <source>
        <dbReference type="EMBL" id="KAH8689604.1"/>
    </source>
</evidence>
<dbReference type="InterPro" id="IPR002401">
    <property type="entry name" value="Cyt_P450_E_grp-I"/>
</dbReference>
<dbReference type="PANTHER" id="PTHR46300:SF7">
    <property type="entry name" value="P450, PUTATIVE (EUROFUNG)-RELATED"/>
    <property type="match status" value="1"/>
</dbReference>
<evidence type="ECO:0000256" key="1">
    <source>
        <dbReference type="ARBA" id="ARBA00001971"/>
    </source>
</evidence>
<keyword evidence="6 8" id="KW-0408">Iron</keyword>
<dbReference type="GeneID" id="70251583"/>